<name>J9DKN7_EDHAE</name>
<comment type="caution">
    <text evidence="2">The sequence shown here is derived from an EMBL/GenBank/DDBJ whole genome shotgun (WGS) entry which is preliminary data.</text>
</comment>
<accession>J9DKN7</accession>
<sequence>MMEVCNYYQISNASTNYKNQAAHSDKYFYSKTRRNGTQNILWNRSFLNQQESVNQIIEGVFISPTIQISKLHEEKKQNNKGKQFRKILKCRIFSEPAKCKSIKDIINSLIDKKYWAGENNNFSYITALTISQIPKWDIVNNIIRFFIKKSLDLHFTNNSNSYNNDKNKDSKATNFIKENQDSDVKHNINNTTYHEKTEEKNHEIDKIKPFESLKNKKEEHTTKYGRKVNQTNQVLDDILEKIDKQKNNKENVNMNQNCIDNLKKIKSKIDNDVRKNHDECEKNSFYTFDNPKTTFERKDEFNTPINEDNLHFFHESSSENNLENKSNEQLSISEAKTNKCFTDTTLIDENTKTKESCQNEVEYSEKQALDENCNDEILNENISCEKEICNKNGSDESSDRDKLEIKSNCNTDFDNSSSSCEDSENTKYYKSLPVELQLGLNDLKKMKNKSNKIPKNKKIIFRVSTEELKINENTDDIYNTFQKNYNATIQNEIMEILRSKLFYKFVIFKILKDINNSDLDNMQQINEIVEKAFIETSILEIQEGLFSKNPMLITPIAWSQIHRVKFFHDDFRGLLISVEQYADINDFKDSISNKKSIPEKIEYSRNAYEEFLAKSGIISPFECFHSVLLHLNYSCDFQYTTSEL</sequence>
<dbReference type="InParanoid" id="J9DKN7"/>
<dbReference type="EMBL" id="AFBI03000100">
    <property type="protein sequence ID" value="EJW01957.1"/>
    <property type="molecule type" value="Genomic_DNA"/>
</dbReference>
<evidence type="ECO:0000313" key="3">
    <source>
        <dbReference type="Proteomes" id="UP000003163"/>
    </source>
</evidence>
<evidence type="ECO:0000313" key="2">
    <source>
        <dbReference type="EMBL" id="EJW01957.1"/>
    </source>
</evidence>
<keyword evidence="1" id="KW-0175">Coiled coil</keyword>
<protein>
    <submittedName>
        <fullName evidence="2">Uncharacterized protein</fullName>
    </submittedName>
</protein>
<dbReference type="Proteomes" id="UP000003163">
    <property type="component" value="Unassembled WGS sequence"/>
</dbReference>
<dbReference type="OMA" id="KESCQNE"/>
<proteinExistence type="predicted"/>
<reference evidence="3" key="2">
    <citation type="submission" date="2015-07" db="EMBL/GenBank/DDBJ databases">
        <title>Contrasting host-pathogen interactions and genome evolution in two generalist and specialist microsporidian pathogens of mosquitoes.</title>
        <authorList>
            <consortium name="The Broad Institute Genomics Platform"/>
            <consortium name="The Broad Institute Genome Sequencing Center for Infectious Disease"/>
            <person name="Cuomo C.A."/>
            <person name="Sanscrainte N.D."/>
            <person name="Goldberg J.M."/>
            <person name="Heiman D."/>
            <person name="Young S."/>
            <person name="Zeng Q."/>
            <person name="Becnel J.J."/>
            <person name="Birren B.W."/>
        </authorList>
    </citation>
    <scope>NUCLEOTIDE SEQUENCE [LARGE SCALE GENOMIC DNA]</scope>
    <source>
        <strain evidence="3">USNM 41457</strain>
    </source>
</reference>
<dbReference type="VEuPathDB" id="MicrosporidiaDB:EDEG_03583"/>
<keyword evidence="3" id="KW-1185">Reference proteome</keyword>
<reference evidence="2 3" key="1">
    <citation type="submission" date="2011-08" db="EMBL/GenBank/DDBJ databases">
        <authorList>
            <person name="Liu Z.J."/>
            <person name="Shi F.L."/>
            <person name="Lu J.Q."/>
            <person name="Li M."/>
            <person name="Wang Z.L."/>
        </authorList>
    </citation>
    <scope>NUCLEOTIDE SEQUENCE [LARGE SCALE GENOMIC DNA]</scope>
    <source>
        <strain evidence="2 3">USNM 41457</strain>
    </source>
</reference>
<feature type="coiled-coil region" evidence="1">
    <location>
        <begin position="228"/>
        <end position="255"/>
    </location>
</feature>
<gene>
    <name evidence="2" type="ORF">EDEG_03583</name>
</gene>
<organism evidence="2 3">
    <name type="scientific">Edhazardia aedis (strain USNM 41457)</name>
    <name type="common">Microsporidian parasite</name>
    <dbReference type="NCBI Taxonomy" id="1003232"/>
    <lineage>
        <taxon>Eukaryota</taxon>
        <taxon>Fungi</taxon>
        <taxon>Fungi incertae sedis</taxon>
        <taxon>Microsporidia</taxon>
        <taxon>Edhazardia</taxon>
    </lineage>
</organism>
<dbReference type="AlphaFoldDB" id="J9DKN7"/>
<evidence type="ECO:0000256" key="1">
    <source>
        <dbReference type="SAM" id="Coils"/>
    </source>
</evidence>
<dbReference type="HOGENOM" id="CLU_028476_0_0_1"/>